<keyword evidence="1" id="KW-0472">Membrane</keyword>
<evidence type="ECO:0000313" key="2">
    <source>
        <dbReference type="EMBL" id="KKM69946.1"/>
    </source>
</evidence>
<gene>
    <name evidence="2" type="ORF">LCGC14_1445720</name>
</gene>
<organism evidence="2">
    <name type="scientific">marine sediment metagenome</name>
    <dbReference type="NCBI Taxonomy" id="412755"/>
    <lineage>
        <taxon>unclassified sequences</taxon>
        <taxon>metagenomes</taxon>
        <taxon>ecological metagenomes</taxon>
    </lineage>
</organism>
<keyword evidence="1" id="KW-0812">Transmembrane</keyword>
<keyword evidence="1" id="KW-1133">Transmembrane helix</keyword>
<dbReference type="AlphaFoldDB" id="A0A0F9K5L5"/>
<dbReference type="EMBL" id="LAZR01009906">
    <property type="protein sequence ID" value="KKM69946.1"/>
    <property type="molecule type" value="Genomic_DNA"/>
</dbReference>
<feature type="transmembrane region" description="Helical" evidence="1">
    <location>
        <begin position="6"/>
        <end position="24"/>
    </location>
</feature>
<protein>
    <submittedName>
        <fullName evidence="2">Uncharacterized protein</fullName>
    </submittedName>
</protein>
<reference evidence="2" key="1">
    <citation type="journal article" date="2015" name="Nature">
        <title>Complex archaea that bridge the gap between prokaryotes and eukaryotes.</title>
        <authorList>
            <person name="Spang A."/>
            <person name="Saw J.H."/>
            <person name="Jorgensen S.L."/>
            <person name="Zaremba-Niedzwiedzka K."/>
            <person name="Martijn J."/>
            <person name="Lind A.E."/>
            <person name="van Eijk R."/>
            <person name="Schleper C."/>
            <person name="Guy L."/>
            <person name="Ettema T.J."/>
        </authorList>
    </citation>
    <scope>NUCLEOTIDE SEQUENCE</scope>
</reference>
<name>A0A0F9K5L5_9ZZZZ</name>
<accession>A0A0F9K5L5</accession>
<feature type="transmembrane region" description="Helical" evidence="1">
    <location>
        <begin position="36"/>
        <end position="55"/>
    </location>
</feature>
<sequence>MTKFFVTIYIIIALVVAGLILNDYSDCYRMRWSNLTPSALGAGMTSLFGGFFWPITLPGMIVLYDEKENRFCIN</sequence>
<comment type="caution">
    <text evidence="2">The sequence shown here is derived from an EMBL/GenBank/DDBJ whole genome shotgun (WGS) entry which is preliminary data.</text>
</comment>
<evidence type="ECO:0000256" key="1">
    <source>
        <dbReference type="SAM" id="Phobius"/>
    </source>
</evidence>
<proteinExistence type="predicted"/>